<dbReference type="GeneID" id="112468493"/>
<dbReference type="PANTHER" id="PTHR12286:SF5">
    <property type="entry name" value="SACCHAROPINE DEHYDROGENASE-LIKE OXIDOREDUCTASE"/>
    <property type="match status" value="1"/>
</dbReference>
<keyword evidence="1" id="KW-1185">Reference proteome</keyword>
<dbReference type="GO" id="GO:0005739">
    <property type="term" value="C:mitochondrion"/>
    <property type="evidence" value="ECO:0007669"/>
    <property type="project" value="TreeGrafter"/>
</dbReference>
<protein>
    <submittedName>
        <fullName evidence="2">Saccharopine dehydrogenase-like oxidoreductase</fullName>
    </submittedName>
</protein>
<evidence type="ECO:0000313" key="1">
    <source>
        <dbReference type="Proteomes" id="UP000504618"/>
    </source>
</evidence>
<dbReference type="AlphaFoldDB" id="A0A6J1RLC6"/>
<dbReference type="Proteomes" id="UP000504618">
    <property type="component" value="Unplaced"/>
</dbReference>
<gene>
    <name evidence="2" type="primary">LOC112468493</name>
</gene>
<organism evidence="1 2">
    <name type="scientific">Temnothorax curvispinosus</name>
    <dbReference type="NCBI Taxonomy" id="300111"/>
    <lineage>
        <taxon>Eukaryota</taxon>
        <taxon>Metazoa</taxon>
        <taxon>Ecdysozoa</taxon>
        <taxon>Arthropoda</taxon>
        <taxon>Hexapoda</taxon>
        <taxon>Insecta</taxon>
        <taxon>Pterygota</taxon>
        <taxon>Neoptera</taxon>
        <taxon>Endopterygota</taxon>
        <taxon>Hymenoptera</taxon>
        <taxon>Apocrita</taxon>
        <taxon>Aculeata</taxon>
        <taxon>Formicoidea</taxon>
        <taxon>Formicidae</taxon>
        <taxon>Myrmicinae</taxon>
        <taxon>Temnothorax</taxon>
    </lineage>
</organism>
<evidence type="ECO:0000313" key="2">
    <source>
        <dbReference type="RefSeq" id="XP_024893461.1"/>
    </source>
</evidence>
<sequence length="104" mass="11531">MLKSMNFNVTLKARGWTEKLTEPTNKHTDRPNKKVITKVSSDFPTYEATSIIAILSAITILNEADKMPDNGGVFTPGAAFGKTSLIEQMNKHNIKFEMISSTVK</sequence>
<dbReference type="GO" id="GO:0009247">
    <property type="term" value="P:glycolipid biosynthetic process"/>
    <property type="evidence" value="ECO:0007669"/>
    <property type="project" value="TreeGrafter"/>
</dbReference>
<dbReference type="PANTHER" id="PTHR12286">
    <property type="entry name" value="SACCHAROPINE DEHYDROGENASE-LIKE OXIDOREDUCTASE"/>
    <property type="match status" value="1"/>
</dbReference>
<proteinExistence type="predicted"/>
<dbReference type="RefSeq" id="XP_024893461.1">
    <property type="nucleotide sequence ID" value="XM_025037693.1"/>
</dbReference>
<name>A0A6J1RLC6_9HYME</name>
<reference evidence="2" key="1">
    <citation type="submission" date="2025-08" db="UniProtKB">
        <authorList>
            <consortium name="RefSeq"/>
        </authorList>
    </citation>
    <scope>IDENTIFICATION</scope>
    <source>
        <tissue evidence="2">Whole body</tissue>
    </source>
</reference>
<dbReference type="GO" id="GO:0005811">
    <property type="term" value="C:lipid droplet"/>
    <property type="evidence" value="ECO:0007669"/>
    <property type="project" value="TreeGrafter"/>
</dbReference>
<dbReference type="GO" id="GO:0005886">
    <property type="term" value="C:plasma membrane"/>
    <property type="evidence" value="ECO:0007669"/>
    <property type="project" value="TreeGrafter"/>
</dbReference>
<accession>A0A6J1RLC6</accession>
<dbReference type="InterPro" id="IPR051276">
    <property type="entry name" value="Saccharopine_DH-like_oxidrdct"/>
</dbReference>
<dbReference type="OrthoDB" id="10268090at2759"/>